<dbReference type="InterPro" id="IPR008969">
    <property type="entry name" value="CarboxyPept-like_regulatory"/>
</dbReference>
<keyword evidence="3" id="KW-1185">Reference proteome</keyword>
<feature type="compositionally biased region" description="Basic and acidic residues" evidence="1">
    <location>
        <begin position="26"/>
        <end position="43"/>
    </location>
</feature>
<dbReference type="Gene3D" id="2.60.40.1120">
    <property type="entry name" value="Carboxypeptidase-like, regulatory domain"/>
    <property type="match status" value="1"/>
</dbReference>
<feature type="region of interest" description="Disordered" evidence="1">
    <location>
        <begin position="18"/>
        <end position="43"/>
    </location>
</feature>
<reference evidence="2" key="2">
    <citation type="submission" date="2020-09" db="EMBL/GenBank/DDBJ databases">
        <authorList>
            <person name="Sun Q."/>
            <person name="Zhou Y."/>
        </authorList>
    </citation>
    <scope>NUCLEOTIDE SEQUENCE</scope>
    <source>
        <strain evidence="2">CGMCC 4.7430</strain>
    </source>
</reference>
<reference evidence="2" key="1">
    <citation type="journal article" date="2014" name="Int. J. Syst. Evol. Microbiol.">
        <title>Complete genome sequence of Corynebacterium casei LMG S-19264T (=DSM 44701T), isolated from a smear-ripened cheese.</title>
        <authorList>
            <consortium name="US DOE Joint Genome Institute (JGI-PGF)"/>
            <person name="Walter F."/>
            <person name="Albersmeier A."/>
            <person name="Kalinowski J."/>
            <person name="Ruckert C."/>
        </authorList>
    </citation>
    <scope>NUCLEOTIDE SEQUENCE</scope>
    <source>
        <strain evidence="2">CGMCC 4.7430</strain>
    </source>
</reference>
<evidence type="ECO:0000313" key="2">
    <source>
        <dbReference type="EMBL" id="GGP05127.1"/>
    </source>
</evidence>
<organism evidence="2 3">
    <name type="scientific">Nonomuraea glycinis</name>
    <dbReference type="NCBI Taxonomy" id="2047744"/>
    <lineage>
        <taxon>Bacteria</taxon>
        <taxon>Bacillati</taxon>
        <taxon>Actinomycetota</taxon>
        <taxon>Actinomycetes</taxon>
        <taxon>Streptosporangiales</taxon>
        <taxon>Streptosporangiaceae</taxon>
        <taxon>Nonomuraea</taxon>
    </lineage>
</organism>
<proteinExistence type="predicted"/>
<evidence type="ECO:0000256" key="1">
    <source>
        <dbReference type="SAM" id="MobiDB-lite"/>
    </source>
</evidence>
<accession>A0A918A5Y1</accession>
<dbReference type="Proteomes" id="UP000660745">
    <property type="component" value="Unassembled WGS sequence"/>
</dbReference>
<evidence type="ECO:0008006" key="4">
    <source>
        <dbReference type="Google" id="ProtNLM"/>
    </source>
</evidence>
<name>A0A918A5Y1_9ACTN</name>
<protein>
    <recommendedName>
        <fullName evidence="4">Carboxypeptidase regulatory-like domain-containing protein</fullName>
    </recommendedName>
</protein>
<gene>
    <name evidence="2" type="ORF">GCM10012278_23300</name>
</gene>
<dbReference type="AlphaFoldDB" id="A0A918A5Y1"/>
<comment type="caution">
    <text evidence="2">The sequence shown here is derived from an EMBL/GenBank/DDBJ whole genome shotgun (WGS) entry which is preliminary data.</text>
</comment>
<dbReference type="SUPFAM" id="SSF49464">
    <property type="entry name" value="Carboxypeptidase regulatory domain-like"/>
    <property type="match status" value="1"/>
</dbReference>
<evidence type="ECO:0000313" key="3">
    <source>
        <dbReference type="Proteomes" id="UP000660745"/>
    </source>
</evidence>
<sequence length="263" mass="28134">MAGVLAVTLSGCVITPGVPAPSDTQGRVEQDGARQDDARQGKGDLEVEAGVLKGRVVGTDGKPIQGAEIVADNQLLYDSNLVVSTDADGLYRVDTDVAATFHVTASKKIDFNGKTYLVELAPEDDTSFAGPTGAVRNFTWKLTGEKPDDLGHYGSSVLFYLDSVDPQNSEVYLEDENVEVTLTPEGPLADGSQGSTITRKAIRTPDGSGLVDVPLGRYRISANYQGRPLQVGLRNSGQYAAELVADFTQHISSVYWIELELKL</sequence>
<dbReference type="EMBL" id="BMNK01000003">
    <property type="protein sequence ID" value="GGP05127.1"/>
    <property type="molecule type" value="Genomic_DNA"/>
</dbReference>